<evidence type="ECO:0000256" key="5">
    <source>
        <dbReference type="ARBA" id="ARBA00022692"/>
    </source>
</evidence>
<name>A0A2P6Q7E7_ROSCH</name>
<keyword evidence="8 12" id="KW-1133">Transmembrane helix</keyword>
<gene>
    <name evidence="13" type="ORF">RchiOBHm_Chr5g0020931</name>
</gene>
<keyword evidence="11" id="KW-0325">Glycoprotein</keyword>
<evidence type="ECO:0000256" key="10">
    <source>
        <dbReference type="ARBA" id="ARBA00023170"/>
    </source>
</evidence>
<dbReference type="FunFam" id="3.80.10.10:FF:000111">
    <property type="entry name" value="LRR receptor-like serine/threonine-protein kinase ERECTA"/>
    <property type="match status" value="1"/>
</dbReference>
<dbReference type="OrthoDB" id="1719097at2759"/>
<evidence type="ECO:0000256" key="2">
    <source>
        <dbReference type="ARBA" id="ARBA00009592"/>
    </source>
</evidence>
<dbReference type="GO" id="GO:0016740">
    <property type="term" value="F:transferase activity"/>
    <property type="evidence" value="ECO:0007669"/>
    <property type="project" value="UniProtKB-KW"/>
</dbReference>
<protein>
    <submittedName>
        <fullName evidence="13">Putative transferase</fullName>
        <ecNumber evidence="13">2.7.-.-</ecNumber>
    </submittedName>
</protein>
<keyword evidence="9 12" id="KW-0472">Membrane</keyword>
<keyword evidence="13" id="KW-0808">Transferase</keyword>
<dbReference type="Gramene" id="PRQ30100">
    <property type="protein sequence ID" value="PRQ30100"/>
    <property type="gene ID" value="RchiOBHm_Chr5g0020931"/>
</dbReference>
<dbReference type="InterPro" id="IPR003591">
    <property type="entry name" value="Leu-rich_rpt_typical-subtyp"/>
</dbReference>
<dbReference type="SMART" id="SM00369">
    <property type="entry name" value="LRR_TYP"/>
    <property type="match status" value="4"/>
</dbReference>
<dbReference type="PANTHER" id="PTHR48063:SF90">
    <property type="entry name" value="OS11G0565920 PROTEIN"/>
    <property type="match status" value="1"/>
</dbReference>
<dbReference type="InterPro" id="IPR032675">
    <property type="entry name" value="LRR_dom_sf"/>
</dbReference>
<evidence type="ECO:0000256" key="3">
    <source>
        <dbReference type="ARBA" id="ARBA00022475"/>
    </source>
</evidence>
<accession>A0A2P6Q7E7</accession>
<dbReference type="PRINTS" id="PR00019">
    <property type="entry name" value="LEURICHRPT"/>
</dbReference>
<dbReference type="Pfam" id="PF00560">
    <property type="entry name" value="LRR_1"/>
    <property type="match status" value="4"/>
</dbReference>
<comment type="similarity">
    <text evidence="2">Belongs to the RLP family.</text>
</comment>
<evidence type="ECO:0000313" key="14">
    <source>
        <dbReference type="Proteomes" id="UP000238479"/>
    </source>
</evidence>
<dbReference type="EC" id="2.7.-.-" evidence="13"/>
<evidence type="ECO:0000256" key="7">
    <source>
        <dbReference type="ARBA" id="ARBA00022737"/>
    </source>
</evidence>
<organism evidence="13 14">
    <name type="scientific">Rosa chinensis</name>
    <name type="common">China rose</name>
    <dbReference type="NCBI Taxonomy" id="74649"/>
    <lineage>
        <taxon>Eukaryota</taxon>
        <taxon>Viridiplantae</taxon>
        <taxon>Streptophyta</taxon>
        <taxon>Embryophyta</taxon>
        <taxon>Tracheophyta</taxon>
        <taxon>Spermatophyta</taxon>
        <taxon>Magnoliopsida</taxon>
        <taxon>eudicotyledons</taxon>
        <taxon>Gunneridae</taxon>
        <taxon>Pentapetalae</taxon>
        <taxon>rosids</taxon>
        <taxon>fabids</taxon>
        <taxon>Rosales</taxon>
        <taxon>Rosaceae</taxon>
        <taxon>Rosoideae</taxon>
        <taxon>Rosoideae incertae sedis</taxon>
        <taxon>Rosa</taxon>
    </lineage>
</organism>
<dbReference type="InterPro" id="IPR046956">
    <property type="entry name" value="RLP23-like"/>
</dbReference>
<dbReference type="OMA" id="HEEADHI"/>
<evidence type="ECO:0000256" key="9">
    <source>
        <dbReference type="ARBA" id="ARBA00023136"/>
    </source>
</evidence>
<reference evidence="13 14" key="1">
    <citation type="journal article" date="2018" name="Nat. Genet.">
        <title>The Rosa genome provides new insights in the design of modern roses.</title>
        <authorList>
            <person name="Bendahmane M."/>
        </authorList>
    </citation>
    <scope>NUCLEOTIDE SEQUENCE [LARGE SCALE GENOMIC DNA]</scope>
    <source>
        <strain evidence="14">cv. Old Blush</strain>
    </source>
</reference>
<dbReference type="Gene3D" id="3.80.10.10">
    <property type="entry name" value="Ribonuclease Inhibitor"/>
    <property type="match status" value="1"/>
</dbReference>
<evidence type="ECO:0000313" key="13">
    <source>
        <dbReference type="EMBL" id="PRQ30100.1"/>
    </source>
</evidence>
<evidence type="ECO:0000256" key="8">
    <source>
        <dbReference type="ARBA" id="ARBA00022989"/>
    </source>
</evidence>
<keyword evidence="14" id="KW-1185">Reference proteome</keyword>
<dbReference type="InterPro" id="IPR001611">
    <property type="entry name" value="Leu-rich_rpt"/>
</dbReference>
<keyword evidence="3" id="KW-1003">Cell membrane</keyword>
<evidence type="ECO:0000256" key="11">
    <source>
        <dbReference type="ARBA" id="ARBA00023180"/>
    </source>
</evidence>
<dbReference type="GO" id="GO:0005886">
    <property type="term" value="C:plasma membrane"/>
    <property type="evidence" value="ECO:0007669"/>
    <property type="project" value="UniProtKB-SubCell"/>
</dbReference>
<dbReference type="EMBL" id="PDCK01000043">
    <property type="protein sequence ID" value="PRQ30100.1"/>
    <property type="molecule type" value="Genomic_DNA"/>
</dbReference>
<dbReference type="PANTHER" id="PTHR48063">
    <property type="entry name" value="LRR RECEPTOR-LIKE KINASE"/>
    <property type="match status" value="1"/>
</dbReference>
<dbReference type="SUPFAM" id="SSF52058">
    <property type="entry name" value="L domain-like"/>
    <property type="match status" value="1"/>
</dbReference>
<evidence type="ECO:0000256" key="1">
    <source>
        <dbReference type="ARBA" id="ARBA00004251"/>
    </source>
</evidence>
<comment type="caution">
    <text evidence="13">The sequence shown here is derived from an EMBL/GenBank/DDBJ whole genome shotgun (WGS) entry which is preliminary data.</text>
</comment>
<keyword evidence="6" id="KW-0732">Signal</keyword>
<proteinExistence type="inferred from homology"/>
<sequence length="326" mass="36512">MNDNDFGGFPSSLKNCSDLRDIDFSGNKLTGNLPLWIGSELSRLQILQLRFNFLSGSIPQQLCNLRELHILDLGHNDFSGTIPNCLSNLTNLVSAHPIMYGYGYYEEQTTIISKGRELQYSNSDNLPLVMSIDLSSNNLKGQIPKEISSLVRLVFLNLSRNQLTGKIPSNFRNLSMLETLDLSFNDLSGQIPQSFSSLTFLSQLNLSHNNLSGRIPTGPQLQTLENSSYVGNPLLCGFPLLSKCQGDDTPTKQIFPGEDNEYEDDSGKLGFYISMVLGFVISFWAVCGTLVLKRAWRYAYFRFCDNIKERIALKIALKVARLQGRL</sequence>
<keyword evidence="10" id="KW-0675">Receptor</keyword>
<keyword evidence="5 12" id="KW-0812">Transmembrane</keyword>
<keyword evidence="7" id="KW-0677">Repeat</keyword>
<dbReference type="Proteomes" id="UP000238479">
    <property type="component" value="Chromosome 5"/>
</dbReference>
<evidence type="ECO:0000256" key="6">
    <source>
        <dbReference type="ARBA" id="ARBA00022729"/>
    </source>
</evidence>
<evidence type="ECO:0000256" key="4">
    <source>
        <dbReference type="ARBA" id="ARBA00022614"/>
    </source>
</evidence>
<evidence type="ECO:0000256" key="12">
    <source>
        <dbReference type="SAM" id="Phobius"/>
    </source>
</evidence>
<feature type="transmembrane region" description="Helical" evidence="12">
    <location>
        <begin position="269"/>
        <end position="292"/>
    </location>
</feature>
<dbReference type="AlphaFoldDB" id="A0A2P6Q7E7"/>
<dbReference type="Pfam" id="PF13855">
    <property type="entry name" value="LRR_8"/>
    <property type="match status" value="1"/>
</dbReference>
<dbReference type="FunFam" id="3.80.10.10:FF:000383">
    <property type="entry name" value="Leucine-rich repeat receptor protein kinase EMS1"/>
    <property type="match status" value="1"/>
</dbReference>
<comment type="subcellular location">
    <subcellularLocation>
        <location evidence="1">Cell membrane</location>
        <topology evidence="1">Single-pass type I membrane protein</topology>
    </subcellularLocation>
</comment>
<keyword evidence="4" id="KW-0433">Leucine-rich repeat</keyword>